<evidence type="ECO:0000259" key="4">
    <source>
        <dbReference type="PROSITE" id="PS50004"/>
    </source>
</evidence>
<accession>A0ABU7EM58</accession>
<dbReference type="Proteomes" id="UP001352852">
    <property type="component" value="Unassembled WGS sequence"/>
</dbReference>
<keyword evidence="2" id="KW-0479">Metal-binding</keyword>
<keyword evidence="6" id="KW-1185">Reference proteome</keyword>
<dbReference type="InterPro" id="IPR000008">
    <property type="entry name" value="C2_dom"/>
</dbReference>
<comment type="caution">
    <text evidence="5">The sequence shown here is derived from an EMBL/GenBank/DDBJ whole genome shotgun (WGS) entry which is preliminary data.</text>
</comment>
<proteinExistence type="inferred from homology"/>
<dbReference type="InterPro" id="IPR035892">
    <property type="entry name" value="C2_domain_sf"/>
</dbReference>
<keyword evidence="3" id="KW-0106">Calcium</keyword>
<organism evidence="5 6">
    <name type="scientific">Characodon lateralis</name>
    <dbReference type="NCBI Taxonomy" id="208331"/>
    <lineage>
        <taxon>Eukaryota</taxon>
        <taxon>Metazoa</taxon>
        <taxon>Chordata</taxon>
        <taxon>Craniata</taxon>
        <taxon>Vertebrata</taxon>
        <taxon>Euteleostomi</taxon>
        <taxon>Actinopterygii</taxon>
        <taxon>Neopterygii</taxon>
        <taxon>Teleostei</taxon>
        <taxon>Neoteleostei</taxon>
        <taxon>Acanthomorphata</taxon>
        <taxon>Ovalentaria</taxon>
        <taxon>Atherinomorphae</taxon>
        <taxon>Cyprinodontiformes</taxon>
        <taxon>Goodeidae</taxon>
        <taxon>Characodon</taxon>
    </lineage>
</organism>
<evidence type="ECO:0000256" key="1">
    <source>
        <dbReference type="ARBA" id="ARBA00007923"/>
    </source>
</evidence>
<dbReference type="SUPFAM" id="SSF49562">
    <property type="entry name" value="C2 domain (Calcium/lipid-binding domain, CaLB)"/>
    <property type="match status" value="1"/>
</dbReference>
<dbReference type="Pfam" id="PF00168">
    <property type="entry name" value="C2"/>
    <property type="match status" value="1"/>
</dbReference>
<dbReference type="Gene3D" id="2.60.40.150">
    <property type="entry name" value="C2 domain"/>
    <property type="match status" value="1"/>
</dbReference>
<name>A0ABU7EM58_9TELE</name>
<dbReference type="PANTHER" id="PTHR45911">
    <property type="entry name" value="C2 DOMAIN-CONTAINING PROTEIN"/>
    <property type="match status" value="1"/>
</dbReference>
<reference evidence="5 6" key="1">
    <citation type="submission" date="2021-06" db="EMBL/GenBank/DDBJ databases">
        <authorList>
            <person name="Palmer J.M."/>
        </authorList>
    </citation>
    <scope>NUCLEOTIDE SEQUENCE [LARGE SCALE GENOMIC DNA]</scope>
    <source>
        <strain evidence="5 6">CL_MEX2019</strain>
        <tissue evidence="5">Muscle</tissue>
    </source>
</reference>
<evidence type="ECO:0000256" key="2">
    <source>
        <dbReference type="ARBA" id="ARBA00022723"/>
    </source>
</evidence>
<keyword evidence="5" id="KW-0812">Transmembrane</keyword>
<dbReference type="PROSITE" id="PS50004">
    <property type="entry name" value="C2"/>
    <property type="match status" value="1"/>
</dbReference>
<comment type="similarity">
    <text evidence="1">Belongs to the MCTP family.</text>
</comment>
<dbReference type="EMBL" id="JAHUTJ010060295">
    <property type="protein sequence ID" value="MED6288317.1"/>
    <property type="molecule type" value="Genomic_DNA"/>
</dbReference>
<dbReference type="PANTHER" id="PTHR45911:SF3">
    <property type="entry name" value="DYSFERLIN-RELATED"/>
    <property type="match status" value="1"/>
</dbReference>
<evidence type="ECO:0000256" key="3">
    <source>
        <dbReference type="ARBA" id="ARBA00022837"/>
    </source>
</evidence>
<feature type="domain" description="C2" evidence="4">
    <location>
        <begin position="8"/>
        <end position="70"/>
    </location>
</feature>
<gene>
    <name evidence="5" type="primary">MCTP1_3</name>
    <name evidence="5" type="ORF">CHARACLAT_025367</name>
</gene>
<evidence type="ECO:0000313" key="5">
    <source>
        <dbReference type="EMBL" id="MED6288317.1"/>
    </source>
</evidence>
<evidence type="ECO:0000313" key="6">
    <source>
        <dbReference type="Proteomes" id="UP001352852"/>
    </source>
</evidence>
<protein>
    <submittedName>
        <fullName evidence="5">Multiple C2 and transmembrane domain-containing protein 1</fullName>
    </submittedName>
</protein>
<keyword evidence="5" id="KW-0472">Membrane</keyword>
<sequence length="70" mass="8311">MLLRRNWKRSSKYQSMRLSDVHRKAQLWRGIVSVSLIEGRNLQPMDANGFSDPYVKFRMGHQKYKSKVKA</sequence>